<gene>
    <name evidence="2" type="ORF">D0436_24735</name>
</gene>
<dbReference type="KEGG" id="sdeo:D0436_24735"/>
<feature type="domain" description="Transposase DDE" evidence="1">
    <location>
        <begin position="104"/>
        <end position="258"/>
    </location>
</feature>
<dbReference type="NCBIfam" id="NF033520">
    <property type="entry name" value="transpos_IS982"/>
    <property type="match status" value="1"/>
</dbReference>
<geneLocation type="plasmid" evidence="2 3">
    <name>pNi1-3</name>
</geneLocation>
<dbReference type="Proteomes" id="UP000321124">
    <property type="component" value="Plasmid pNi1-3"/>
</dbReference>
<accession>A0A8F3II29</accession>
<sequence>MRKLVEVFCDVDDFCTVFIPEWEKTLLTDGTRKRQRAGRMTMSEVMTIIILFQMSHYRDFKNFYIGYLAHFYKSAFPNLLSYTRFLEVMPTALVPLCSYFASLKSDPTGIEFVDSTSIKVCHNLRIHRHKTFAGLACRGKGTMGWFYGFKLHLIVNHQGGIVAAKVTPANEHDTKPVKEMVHSDMNKLYADKGYISKALSSELLEKGVTLVTNVRKNMKAKAMSLWDRAMLSRRFIIETINDQLKNISQIEHSRHRSVHGFMLNMIAGLIAYQLKDNKPQLNITHAEFNAIAVMAC</sequence>
<keyword evidence="2" id="KW-0614">Plasmid</keyword>
<reference evidence="2" key="1">
    <citation type="submission" date="2021-06" db="EMBL/GenBank/DDBJ databases">
        <title>The First Complete Genome Sequence of Species Shewanella decolorationis, from a Bioremediation Competent Strain Ni1-3.</title>
        <authorList>
            <person name="Wang Y."/>
            <person name="Cai X."/>
            <person name="Mao Y."/>
        </authorList>
    </citation>
    <scope>NUCLEOTIDE SEQUENCE</scope>
    <source>
        <plasmid evidence="2">pNi1-3</plasmid>
    </source>
</reference>
<evidence type="ECO:0000313" key="3">
    <source>
        <dbReference type="Proteomes" id="UP000321124"/>
    </source>
</evidence>
<dbReference type="EMBL" id="CP076856">
    <property type="protein sequence ID" value="QWY79388.1"/>
    <property type="molecule type" value="Genomic_DNA"/>
</dbReference>
<name>A0A8F3II29_9GAMM</name>
<dbReference type="AlphaFoldDB" id="A0A8F3II29"/>
<dbReference type="RefSeq" id="WP_208660742.1">
    <property type="nucleotide sequence ID" value="NZ_CP076856.1"/>
</dbReference>
<evidence type="ECO:0000313" key="2">
    <source>
        <dbReference type="EMBL" id="QWY79388.1"/>
    </source>
</evidence>
<evidence type="ECO:0000259" key="1">
    <source>
        <dbReference type="Pfam" id="PF13612"/>
    </source>
</evidence>
<dbReference type="InterPro" id="IPR025668">
    <property type="entry name" value="Tnp_DDE_dom"/>
</dbReference>
<organism evidence="2 3">
    <name type="scientific">Shewanella decolorationis</name>
    <dbReference type="NCBI Taxonomy" id="256839"/>
    <lineage>
        <taxon>Bacteria</taxon>
        <taxon>Pseudomonadati</taxon>
        <taxon>Pseudomonadota</taxon>
        <taxon>Gammaproteobacteria</taxon>
        <taxon>Alteromonadales</taxon>
        <taxon>Shewanellaceae</taxon>
        <taxon>Shewanella</taxon>
    </lineage>
</organism>
<dbReference type="Pfam" id="PF13612">
    <property type="entry name" value="DDE_Tnp_1_3"/>
    <property type="match status" value="1"/>
</dbReference>
<proteinExistence type="predicted"/>
<protein>
    <submittedName>
        <fullName evidence="2">IS982 family transposase</fullName>
    </submittedName>
</protein>